<feature type="domain" description="Nitroreductase" evidence="1">
    <location>
        <begin position="58"/>
        <end position="239"/>
    </location>
</feature>
<name>A0A9Q6EIC7_NOSLI</name>
<dbReference type="AlphaFoldDB" id="A0A9Q6EIC7"/>
<evidence type="ECO:0000313" key="3">
    <source>
        <dbReference type="Proteomes" id="UP000222310"/>
    </source>
</evidence>
<dbReference type="InterPro" id="IPR000415">
    <property type="entry name" value="Nitroreductase-like"/>
</dbReference>
<proteinExistence type="predicted"/>
<gene>
    <name evidence="2" type="ORF">VF08_30675</name>
</gene>
<reference evidence="2 3" key="1">
    <citation type="submission" date="2015-02" db="EMBL/GenBank/DDBJ databases">
        <title>Nostoc linckia genome annotation.</title>
        <authorList>
            <person name="Zhou Z."/>
        </authorList>
    </citation>
    <scope>NUCLEOTIDE SEQUENCE [LARGE SCALE GENOMIC DNA]</scope>
    <source>
        <strain evidence="3">z8</strain>
    </source>
</reference>
<dbReference type="NCBIfam" id="TIGR03605">
    <property type="entry name" value="antibiot_sagB"/>
    <property type="match status" value="1"/>
</dbReference>
<accession>A0A9Q6EIC7</accession>
<dbReference type="SUPFAM" id="SSF55469">
    <property type="entry name" value="FMN-dependent nitroreductase-like"/>
    <property type="match status" value="1"/>
</dbReference>
<evidence type="ECO:0000259" key="1">
    <source>
        <dbReference type="Pfam" id="PF00881"/>
    </source>
</evidence>
<dbReference type="InterPro" id="IPR020051">
    <property type="entry name" value="SagB-type_dehydrogenase"/>
</dbReference>
<dbReference type="GeneID" id="57092185"/>
<dbReference type="CDD" id="cd02142">
    <property type="entry name" value="McbC_SagB-like_oxidoreductase"/>
    <property type="match status" value="1"/>
</dbReference>
<comment type="caution">
    <text evidence="2">The sequence shown here is derived from an EMBL/GenBank/DDBJ whole genome shotgun (WGS) entry which is preliminary data.</text>
</comment>
<dbReference type="Gene3D" id="3.40.109.10">
    <property type="entry name" value="NADH Oxidase"/>
    <property type="match status" value="1"/>
</dbReference>
<organism evidence="2 3">
    <name type="scientific">Nostoc linckia z8</name>
    <dbReference type="NCBI Taxonomy" id="1628746"/>
    <lineage>
        <taxon>Bacteria</taxon>
        <taxon>Bacillati</taxon>
        <taxon>Cyanobacteriota</taxon>
        <taxon>Cyanophyceae</taxon>
        <taxon>Nostocales</taxon>
        <taxon>Nostocaceae</taxon>
        <taxon>Nostoc</taxon>
    </lineage>
</organism>
<dbReference type="EMBL" id="LAHD01000131">
    <property type="protein sequence ID" value="PHJ96204.1"/>
    <property type="molecule type" value="Genomic_DNA"/>
</dbReference>
<dbReference type="RefSeq" id="WP_099065998.1">
    <property type="nucleotide sequence ID" value="NZ_LAHD01000131.1"/>
</dbReference>
<dbReference type="PANTHER" id="PTHR43745:SF2">
    <property type="entry name" value="NITROREDUCTASE MJ1384-RELATED"/>
    <property type="match status" value="1"/>
</dbReference>
<evidence type="ECO:0000313" key="2">
    <source>
        <dbReference type="EMBL" id="PHJ96204.1"/>
    </source>
</evidence>
<dbReference type="GO" id="GO:0016491">
    <property type="term" value="F:oxidoreductase activity"/>
    <property type="evidence" value="ECO:0007669"/>
    <property type="project" value="InterPro"/>
</dbReference>
<dbReference type="InterPro" id="IPR052544">
    <property type="entry name" value="Bacteriocin_Proc_Enz"/>
</dbReference>
<sequence>MYTDKEPLELALLYHLNSPVPKSYVKRVSATQLRYMPEAPFLELPQAPRNNQLIELLEQRSSVRSFDNKVMPLVLLAQLLDAGCGINGVRQVEGQFFEGRNSPSAGGLYPMEIFVSTQAVEDLAAGLYHYEPRGHGLHRVSDAVPTDFVEALLHQHYVVNANALFVFTSVFMRSMCKYGARGYRFALLEAGHQAENICLMAVQLGLGSLCIGGFHDMSLNTILGIDGKHHAALYCVAVGSYSKELGTGDY</sequence>
<dbReference type="InterPro" id="IPR029479">
    <property type="entry name" value="Nitroreductase"/>
</dbReference>
<dbReference type="PANTHER" id="PTHR43745">
    <property type="entry name" value="NITROREDUCTASE MJ1384-RELATED"/>
    <property type="match status" value="1"/>
</dbReference>
<protein>
    <submittedName>
        <fullName evidence="2">Dehydrogenase</fullName>
    </submittedName>
</protein>
<dbReference type="Pfam" id="PF00881">
    <property type="entry name" value="Nitroreductase"/>
    <property type="match status" value="1"/>
</dbReference>
<dbReference type="Proteomes" id="UP000222310">
    <property type="component" value="Unassembled WGS sequence"/>
</dbReference>